<dbReference type="GeneID" id="109580989"/>
<dbReference type="EnsemblMetazoa" id="XM_019994669.1">
    <property type="protein sequence ID" value="XP_019850228.1"/>
    <property type="gene ID" value="LOC109580989"/>
</dbReference>
<sequence length="410" mass="46993">MNLSISLSLTILFFVGASGVDIDGLHDATGFNEIEALVQGWRQLSDEERLDFKEFIDSVTGRRSKSSNNSGVTVGHKHDKYKIYQSLDLYSYYSYLYYYPTIHWSLCNTPDTKDYWVGIYKVGASDRQYLTHKWIGMNAQGSYYIGQLLNESNTGEKSKIRFEEFELRLFKGGYKRVSAISNKLYGVVRSSPFTKASDQSRNEHEIDPKIKSFIPSLEKALDSNAKSTLTKENLQNLWFQFSEQERDLLYPILEQDCLPIHIRKPEYTDDEEWPEPLKAYPDLPKSVPTAAEDKSSVCSNKLWISLRHSYTYVYPVLDTKKTLSGKYAWLGVYRKRYTLPYPSAGYLTWQWVGPGQRKVSYLCDIMDHNQGPISQVYVGPVFNHIGSAYTQVGFGSGSIYTAINVTPQRP</sequence>
<evidence type="ECO:0000256" key="1">
    <source>
        <dbReference type="SAM" id="SignalP"/>
    </source>
</evidence>
<dbReference type="Proteomes" id="UP000007879">
    <property type="component" value="Unassembled WGS sequence"/>
</dbReference>
<accession>A0AAN0J0J0</accession>
<dbReference type="AlphaFoldDB" id="A0AAN0J0J0"/>
<protein>
    <submittedName>
        <fullName evidence="2">Uncharacterized protein</fullName>
    </submittedName>
</protein>
<keyword evidence="3" id="KW-1185">Reference proteome</keyword>
<feature type="chain" id="PRO_5042993416" evidence="1">
    <location>
        <begin position="20"/>
        <end position="410"/>
    </location>
</feature>
<keyword evidence="1" id="KW-0732">Signal</keyword>
<organism evidence="2 3">
    <name type="scientific">Amphimedon queenslandica</name>
    <name type="common">Sponge</name>
    <dbReference type="NCBI Taxonomy" id="400682"/>
    <lineage>
        <taxon>Eukaryota</taxon>
        <taxon>Metazoa</taxon>
        <taxon>Porifera</taxon>
        <taxon>Demospongiae</taxon>
        <taxon>Heteroscleromorpha</taxon>
        <taxon>Haplosclerida</taxon>
        <taxon>Niphatidae</taxon>
        <taxon>Amphimedon</taxon>
    </lineage>
</organism>
<dbReference type="RefSeq" id="XP_019850228.1">
    <property type="nucleotide sequence ID" value="XM_019994669.1"/>
</dbReference>
<dbReference type="KEGG" id="aqu:109580989"/>
<evidence type="ECO:0000313" key="2">
    <source>
        <dbReference type="EnsemblMetazoa" id="XP_019850228.1"/>
    </source>
</evidence>
<proteinExistence type="predicted"/>
<reference evidence="2" key="2">
    <citation type="submission" date="2024-06" db="UniProtKB">
        <authorList>
            <consortium name="EnsemblMetazoa"/>
        </authorList>
    </citation>
    <scope>IDENTIFICATION</scope>
</reference>
<evidence type="ECO:0000313" key="3">
    <source>
        <dbReference type="Proteomes" id="UP000007879"/>
    </source>
</evidence>
<name>A0AAN0J0J0_AMPQE</name>
<feature type="signal peptide" evidence="1">
    <location>
        <begin position="1"/>
        <end position="19"/>
    </location>
</feature>
<reference evidence="3" key="1">
    <citation type="journal article" date="2010" name="Nature">
        <title>The Amphimedon queenslandica genome and the evolution of animal complexity.</title>
        <authorList>
            <person name="Srivastava M."/>
            <person name="Simakov O."/>
            <person name="Chapman J."/>
            <person name="Fahey B."/>
            <person name="Gauthier M.E."/>
            <person name="Mitros T."/>
            <person name="Richards G.S."/>
            <person name="Conaco C."/>
            <person name="Dacre M."/>
            <person name="Hellsten U."/>
            <person name="Larroux C."/>
            <person name="Putnam N.H."/>
            <person name="Stanke M."/>
            <person name="Adamska M."/>
            <person name="Darling A."/>
            <person name="Degnan S.M."/>
            <person name="Oakley T.H."/>
            <person name="Plachetzki D.C."/>
            <person name="Zhai Y."/>
            <person name="Adamski M."/>
            <person name="Calcino A."/>
            <person name="Cummins S.F."/>
            <person name="Goodstein D.M."/>
            <person name="Harris C."/>
            <person name="Jackson D.J."/>
            <person name="Leys S.P."/>
            <person name="Shu S."/>
            <person name="Woodcroft B.J."/>
            <person name="Vervoort M."/>
            <person name="Kosik K.S."/>
            <person name="Manning G."/>
            <person name="Degnan B.M."/>
            <person name="Rokhsar D.S."/>
        </authorList>
    </citation>
    <scope>NUCLEOTIDE SEQUENCE [LARGE SCALE GENOMIC DNA]</scope>
</reference>